<dbReference type="GO" id="GO:0008932">
    <property type="term" value="F:lytic endotransglycosylase activity"/>
    <property type="evidence" value="ECO:0007669"/>
    <property type="project" value="UniProtKB-UniRule"/>
</dbReference>
<accession>A0A919IJU7</accession>
<comment type="function">
    <text evidence="7">Functions as a peptidoglycan terminase that cleaves nascent peptidoglycan strands endolytically to terminate their elongation.</text>
</comment>
<proteinExistence type="inferred from homology"/>
<evidence type="ECO:0000256" key="6">
    <source>
        <dbReference type="ARBA" id="ARBA00023316"/>
    </source>
</evidence>
<protein>
    <recommendedName>
        <fullName evidence="7">Endolytic murein transglycosylase</fullName>
        <ecNumber evidence="7">4.2.2.29</ecNumber>
    </recommendedName>
    <alternativeName>
        <fullName evidence="7">Peptidoglycan lytic transglycosylase</fullName>
    </alternativeName>
    <alternativeName>
        <fullName evidence="7">Peptidoglycan polymerization terminase</fullName>
    </alternativeName>
</protein>
<dbReference type="HAMAP" id="MF_02065">
    <property type="entry name" value="MltG"/>
    <property type="match status" value="1"/>
</dbReference>
<keyword evidence="3 7" id="KW-1133">Transmembrane helix</keyword>
<gene>
    <name evidence="7" type="primary">mltG</name>
    <name evidence="9" type="ORF">Acy02nite_37270</name>
</gene>
<evidence type="ECO:0000313" key="10">
    <source>
        <dbReference type="Proteomes" id="UP000619479"/>
    </source>
</evidence>
<dbReference type="GO" id="GO:0005886">
    <property type="term" value="C:plasma membrane"/>
    <property type="evidence" value="ECO:0007669"/>
    <property type="project" value="UniProtKB-SubCell"/>
</dbReference>
<keyword evidence="2 7" id="KW-0812">Transmembrane</keyword>
<comment type="caution">
    <text evidence="9">The sequence shown here is derived from an EMBL/GenBank/DDBJ whole genome shotgun (WGS) entry which is preliminary data.</text>
</comment>
<organism evidence="9 10">
    <name type="scientific">Actinoplanes cyaneus</name>
    <dbReference type="NCBI Taxonomy" id="52696"/>
    <lineage>
        <taxon>Bacteria</taxon>
        <taxon>Bacillati</taxon>
        <taxon>Actinomycetota</taxon>
        <taxon>Actinomycetes</taxon>
        <taxon>Micromonosporales</taxon>
        <taxon>Micromonosporaceae</taxon>
        <taxon>Actinoplanes</taxon>
    </lineage>
</organism>
<dbReference type="PANTHER" id="PTHR30518">
    <property type="entry name" value="ENDOLYTIC MUREIN TRANSGLYCOSYLASE"/>
    <property type="match status" value="1"/>
</dbReference>
<evidence type="ECO:0000256" key="2">
    <source>
        <dbReference type="ARBA" id="ARBA00022692"/>
    </source>
</evidence>
<dbReference type="Proteomes" id="UP000619479">
    <property type="component" value="Unassembled WGS sequence"/>
</dbReference>
<dbReference type="Pfam" id="PF02618">
    <property type="entry name" value="YceG"/>
    <property type="match status" value="1"/>
</dbReference>
<keyword evidence="5 7" id="KW-0456">Lyase</keyword>
<keyword evidence="4 7" id="KW-0472">Membrane</keyword>
<dbReference type="EMBL" id="BOMH01000028">
    <property type="protein sequence ID" value="GID65846.1"/>
    <property type="molecule type" value="Genomic_DNA"/>
</dbReference>
<keyword evidence="1 7" id="KW-1003">Cell membrane</keyword>
<evidence type="ECO:0000256" key="8">
    <source>
        <dbReference type="SAM" id="MobiDB-lite"/>
    </source>
</evidence>
<comment type="catalytic activity">
    <reaction evidence="7">
        <text>a peptidoglycan chain = a peptidoglycan chain with N-acetyl-1,6-anhydromuramyl-[peptide] at the reducing end + a peptidoglycan chain with N-acetylglucosamine at the non-reducing end.</text>
        <dbReference type="EC" id="4.2.2.29"/>
    </reaction>
</comment>
<evidence type="ECO:0000256" key="5">
    <source>
        <dbReference type="ARBA" id="ARBA00023239"/>
    </source>
</evidence>
<dbReference type="GO" id="GO:0009252">
    <property type="term" value="P:peptidoglycan biosynthetic process"/>
    <property type="evidence" value="ECO:0007669"/>
    <property type="project" value="UniProtKB-UniRule"/>
</dbReference>
<dbReference type="RefSeq" id="WP_203742177.1">
    <property type="nucleotide sequence ID" value="NZ_BAAAUC010000019.1"/>
</dbReference>
<dbReference type="PANTHER" id="PTHR30518:SF2">
    <property type="entry name" value="ENDOLYTIC MUREIN TRANSGLYCOSYLASE"/>
    <property type="match status" value="1"/>
</dbReference>
<evidence type="ECO:0000313" key="9">
    <source>
        <dbReference type="EMBL" id="GID65846.1"/>
    </source>
</evidence>
<evidence type="ECO:0000256" key="3">
    <source>
        <dbReference type="ARBA" id="ARBA00022989"/>
    </source>
</evidence>
<dbReference type="Gene3D" id="3.30.1490.480">
    <property type="entry name" value="Endolytic murein transglycosylase"/>
    <property type="match status" value="1"/>
</dbReference>
<comment type="subcellular location">
    <subcellularLocation>
        <location evidence="7">Cell membrane</location>
        <topology evidence="7">Single-pass membrane protein</topology>
    </subcellularLocation>
</comment>
<dbReference type="AlphaFoldDB" id="A0A919IJU7"/>
<dbReference type="EC" id="4.2.2.29" evidence="7"/>
<keyword evidence="6 7" id="KW-0961">Cell wall biogenesis/degradation</keyword>
<keyword evidence="10" id="KW-1185">Reference proteome</keyword>
<feature type="site" description="Important for catalytic activity" evidence="7">
    <location>
        <position position="267"/>
    </location>
</feature>
<feature type="region of interest" description="Disordered" evidence="8">
    <location>
        <begin position="321"/>
        <end position="350"/>
    </location>
</feature>
<dbReference type="GO" id="GO:0071555">
    <property type="term" value="P:cell wall organization"/>
    <property type="evidence" value="ECO:0007669"/>
    <property type="project" value="UniProtKB-KW"/>
</dbReference>
<sequence length="398" mass="43077">MLDDLDAVLEEEQQATEDEARPRARKAGRAGRSTIAFFLSLVLLGLLAGGGWFAYSKVKGIFVADDYSGPGGAEAIVEVKSGQSATDIGTTLYNQKVVASVDAFVDAAKDNTRSKNIQAGWYRLKVEMKAADVVSLLLDPNARWVNKVTLPEGLSYQQTFQKLSEATKIPVADFEKAAKDPVGLGVDPAWFTRSDGKKADQTDIEGFLYPATYELSPKADATGVLKAVIANFTAEMDQLEFLPTVQRTRGGITPYQALIVASIAQAEALKDEDMAKVSRVVYNRAYGDFPCHCLGLDSTVNYWLRITGKGTKASEHLTNAELHNPKNPYNTHDKPGLPPGPIGNPGKAALKGAMSPTNNFPYFFFISIDTKGTMAYGKTAADHDKNRLLACQNGIPLC</sequence>
<evidence type="ECO:0000256" key="7">
    <source>
        <dbReference type="HAMAP-Rule" id="MF_02065"/>
    </source>
</evidence>
<reference evidence="9" key="1">
    <citation type="submission" date="2021-01" db="EMBL/GenBank/DDBJ databases">
        <title>Whole genome shotgun sequence of Actinoplanes cyaneus NBRC 14990.</title>
        <authorList>
            <person name="Komaki H."/>
            <person name="Tamura T."/>
        </authorList>
    </citation>
    <scope>NUCLEOTIDE SEQUENCE</scope>
    <source>
        <strain evidence="9">NBRC 14990</strain>
    </source>
</reference>
<feature type="transmembrane region" description="Helical" evidence="7">
    <location>
        <begin position="35"/>
        <end position="55"/>
    </location>
</feature>
<dbReference type="InterPro" id="IPR003770">
    <property type="entry name" value="MLTG-like"/>
</dbReference>
<evidence type="ECO:0000256" key="4">
    <source>
        <dbReference type="ARBA" id="ARBA00023136"/>
    </source>
</evidence>
<evidence type="ECO:0000256" key="1">
    <source>
        <dbReference type="ARBA" id="ARBA00022475"/>
    </source>
</evidence>
<dbReference type="NCBIfam" id="TIGR00247">
    <property type="entry name" value="endolytic transglycosylase MltG"/>
    <property type="match status" value="1"/>
</dbReference>
<comment type="similarity">
    <text evidence="7">Belongs to the transglycosylase MltG family.</text>
</comment>
<name>A0A919IJU7_9ACTN</name>